<sequence length="193" mass="20802">MRRRKTMRRSGRVGWKVAASAVVAALLMGAGGVAASAEPASDTSVEKNLALGGTATQSSTWQWLPSATADKAIDGNPDGTLSNGSVTHTDAGQDSWWQVDLGRTATISAIEILNRTDCCQERLEGARLFLSAKPFDTTLTPEQQERRAGVTTYTLGSYAFLRQQQINLPARYVMVQVPGWKLFSLAEVRVLGS</sequence>
<dbReference type="AlphaFoldDB" id="A0A852SXK5"/>
<evidence type="ECO:0000256" key="6">
    <source>
        <dbReference type="ARBA" id="ARBA00022837"/>
    </source>
</evidence>
<dbReference type="InterPro" id="IPR008979">
    <property type="entry name" value="Galactose-bd-like_sf"/>
</dbReference>
<evidence type="ECO:0000256" key="5">
    <source>
        <dbReference type="ARBA" id="ARBA00022734"/>
    </source>
</evidence>
<organism evidence="10 11">
    <name type="scientific">Leifsonia soli</name>
    <dbReference type="NCBI Taxonomy" id="582665"/>
    <lineage>
        <taxon>Bacteria</taxon>
        <taxon>Bacillati</taxon>
        <taxon>Actinomycetota</taxon>
        <taxon>Actinomycetes</taxon>
        <taxon>Micrococcales</taxon>
        <taxon>Microbacteriaceae</taxon>
        <taxon>Leifsonia</taxon>
    </lineage>
</organism>
<dbReference type="GO" id="GO:0010185">
    <property type="term" value="P:regulation of cellular defense response"/>
    <property type="evidence" value="ECO:0007669"/>
    <property type="project" value="UniProtKB-ARBA"/>
</dbReference>
<comment type="similarity">
    <text evidence="2">Belongs to the fucolectin family.</text>
</comment>
<comment type="subunit">
    <text evidence="3">Homotrimer.</text>
</comment>
<feature type="chain" id="PRO_5032963153" evidence="8">
    <location>
        <begin position="36"/>
        <end position="193"/>
    </location>
</feature>
<gene>
    <name evidence="10" type="ORF">BJ963_001395</name>
</gene>
<name>A0A852SXK5_9MICO</name>
<keyword evidence="7" id="KW-1015">Disulfide bond</keyword>
<comment type="function">
    <text evidence="1">Acts as a defensive agent. Recognizes blood group fucosylated oligosaccharides including A, B, H and Lewis B-type antigens. Does not recognize Lewis A antigen and has low affinity for monovalent haptens.</text>
</comment>
<keyword evidence="11" id="KW-1185">Reference proteome</keyword>
<reference evidence="10 11" key="1">
    <citation type="submission" date="2020-07" db="EMBL/GenBank/DDBJ databases">
        <title>Sequencing the genomes of 1000 actinobacteria strains.</title>
        <authorList>
            <person name="Klenk H.-P."/>
        </authorList>
    </citation>
    <scope>NUCLEOTIDE SEQUENCE [LARGE SCALE GENOMIC DNA]</scope>
    <source>
        <strain evidence="10 11">DSM 23871</strain>
    </source>
</reference>
<accession>A0A852SXK5</accession>
<dbReference type="Pfam" id="PF22633">
    <property type="entry name" value="F5_F8_type_C_2"/>
    <property type="match status" value="1"/>
</dbReference>
<evidence type="ECO:0000256" key="4">
    <source>
        <dbReference type="ARBA" id="ARBA00022723"/>
    </source>
</evidence>
<feature type="domain" description="Fucolectin tachylectin-4 pentraxin-1" evidence="9">
    <location>
        <begin position="46"/>
        <end position="192"/>
    </location>
</feature>
<protein>
    <submittedName>
        <fullName evidence="10">Alpha-L-fucosidase</fullName>
        <ecNumber evidence="10">3.2.1.51</ecNumber>
    </submittedName>
</protein>
<keyword evidence="10" id="KW-0326">Glycosidase</keyword>
<evidence type="ECO:0000256" key="7">
    <source>
        <dbReference type="ARBA" id="ARBA00023157"/>
    </source>
</evidence>
<dbReference type="Proteomes" id="UP000589620">
    <property type="component" value="Unassembled WGS sequence"/>
</dbReference>
<keyword evidence="8" id="KW-0732">Signal</keyword>
<dbReference type="PANTHER" id="PTHR45713">
    <property type="entry name" value="FTP DOMAIN-CONTAINING PROTEIN"/>
    <property type="match status" value="1"/>
</dbReference>
<dbReference type="EC" id="3.2.1.51" evidence="10"/>
<comment type="caution">
    <text evidence="10">The sequence shown here is derived from an EMBL/GenBank/DDBJ whole genome shotgun (WGS) entry which is preliminary data.</text>
</comment>
<evidence type="ECO:0000256" key="8">
    <source>
        <dbReference type="SAM" id="SignalP"/>
    </source>
</evidence>
<keyword evidence="5" id="KW-0430">Lectin</keyword>
<evidence type="ECO:0000256" key="2">
    <source>
        <dbReference type="ARBA" id="ARBA00010147"/>
    </source>
</evidence>
<dbReference type="GO" id="GO:0042806">
    <property type="term" value="F:fucose binding"/>
    <property type="evidence" value="ECO:0007669"/>
    <property type="project" value="UniProtKB-ARBA"/>
</dbReference>
<proteinExistence type="inferred from homology"/>
<keyword evidence="6" id="KW-0106">Calcium</keyword>
<evidence type="ECO:0000313" key="10">
    <source>
        <dbReference type="EMBL" id="NYD73876.1"/>
    </source>
</evidence>
<evidence type="ECO:0000259" key="9">
    <source>
        <dbReference type="SMART" id="SM00607"/>
    </source>
</evidence>
<dbReference type="EMBL" id="JACCBJ010000001">
    <property type="protein sequence ID" value="NYD73876.1"/>
    <property type="molecule type" value="Genomic_DNA"/>
</dbReference>
<evidence type="ECO:0000313" key="11">
    <source>
        <dbReference type="Proteomes" id="UP000589620"/>
    </source>
</evidence>
<dbReference type="RefSeq" id="WP_179455546.1">
    <property type="nucleotide sequence ID" value="NZ_BAAAPX010000001.1"/>
</dbReference>
<dbReference type="GO" id="GO:0004560">
    <property type="term" value="F:alpha-L-fucosidase activity"/>
    <property type="evidence" value="ECO:0007669"/>
    <property type="project" value="UniProtKB-EC"/>
</dbReference>
<evidence type="ECO:0000256" key="3">
    <source>
        <dbReference type="ARBA" id="ARBA00011233"/>
    </source>
</evidence>
<dbReference type="SMART" id="SM00607">
    <property type="entry name" value="FTP"/>
    <property type="match status" value="1"/>
</dbReference>
<keyword evidence="10" id="KW-0378">Hydrolase</keyword>
<dbReference type="Gene3D" id="2.60.120.260">
    <property type="entry name" value="Galactose-binding domain-like"/>
    <property type="match status" value="1"/>
</dbReference>
<dbReference type="InterPro" id="IPR006585">
    <property type="entry name" value="FTP1"/>
</dbReference>
<feature type="signal peptide" evidence="8">
    <location>
        <begin position="1"/>
        <end position="35"/>
    </location>
</feature>
<dbReference type="PANTHER" id="PTHR45713:SF11">
    <property type="entry name" value="FUCOLECTIN TACHYLECTIN-4 PENTRAXIN-1 DOMAIN-CONTAINING PROTEIN"/>
    <property type="match status" value="1"/>
</dbReference>
<dbReference type="InterPro" id="IPR051941">
    <property type="entry name" value="BG_Antigen-Binding_Lectin"/>
</dbReference>
<dbReference type="GO" id="GO:0046872">
    <property type="term" value="F:metal ion binding"/>
    <property type="evidence" value="ECO:0007669"/>
    <property type="project" value="UniProtKB-KW"/>
</dbReference>
<evidence type="ECO:0000256" key="1">
    <source>
        <dbReference type="ARBA" id="ARBA00002219"/>
    </source>
</evidence>
<dbReference type="SUPFAM" id="SSF49785">
    <property type="entry name" value="Galactose-binding domain-like"/>
    <property type="match status" value="1"/>
</dbReference>
<keyword evidence="4" id="KW-0479">Metal-binding</keyword>